<evidence type="ECO:0000313" key="3">
    <source>
        <dbReference type="Proteomes" id="UP001596004"/>
    </source>
</evidence>
<name>A0ABV9CEH1_9ACTN</name>
<feature type="domain" description="DUF4253" evidence="1">
    <location>
        <begin position="179"/>
        <end position="286"/>
    </location>
</feature>
<keyword evidence="3" id="KW-1185">Reference proteome</keyword>
<comment type="caution">
    <text evidence="2">The sequence shown here is derived from an EMBL/GenBank/DDBJ whole genome shotgun (WGS) entry which is preliminary data.</text>
</comment>
<dbReference type="Pfam" id="PF14062">
    <property type="entry name" value="DUF4253"/>
    <property type="match status" value="1"/>
</dbReference>
<organism evidence="2 3">
    <name type="scientific">Sphaerisporangium dianthi</name>
    <dbReference type="NCBI Taxonomy" id="1436120"/>
    <lineage>
        <taxon>Bacteria</taxon>
        <taxon>Bacillati</taxon>
        <taxon>Actinomycetota</taxon>
        <taxon>Actinomycetes</taxon>
        <taxon>Streptosporangiales</taxon>
        <taxon>Streptosporangiaceae</taxon>
        <taxon>Sphaerisporangium</taxon>
    </lineage>
</organism>
<reference evidence="3" key="1">
    <citation type="journal article" date="2019" name="Int. J. Syst. Evol. Microbiol.">
        <title>The Global Catalogue of Microorganisms (GCM) 10K type strain sequencing project: providing services to taxonomists for standard genome sequencing and annotation.</title>
        <authorList>
            <consortium name="The Broad Institute Genomics Platform"/>
            <consortium name="The Broad Institute Genome Sequencing Center for Infectious Disease"/>
            <person name="Wu L."/>
            <person name="Ma J."/>
        </authorList>
    </citation>
    <scope>NUCLEOTIDE SEQUENCE [LARGE SCALE GENOMIC DNA]</scope>
    <source>
        <strain evidence="3">CGMCC 4.7132</strain>
    </source>
</reference>
<evidence type="ECO:0000259" key="1">
    <source>
        <dbReference type="Pfam" id="PF14062"/>
    </source>
</evidence>
<proteinExistence type="predicted"/>
<protein>
    <submittedName>
        <fullName evidence="2">DUF4253 domain-containing protein</fullName>
    </submittedName>
</protein>
<accession>A0ABV9CEH1</accession>
<sequence>MIGTGTVEMDGCQRRRLPPAVRQLFDDGGDGRTLAVELPAGAVVWPDPTYLRFPSAARGRPAFWLSQAPVAGALYARLRTEHPHSGLWPVLLEDSVQPWSVGQIAPDAAAEIDNFNVAAFMEEVWADWVQRAAEDQLEILDPFGPLCPGPAEPAEPRADPGAVADWYAGTLAAEQGMPVGLAAVDRGADALAVMGWQGALHHNEWNVPLAAVVRSWEDRFGARLVGMGFNTLELSVAAPPMSPHHAVHVAAEHWAFCPDAIVQGAGTLLDYAETLRGKHTWSFWWD</sequence>
<dbReference type="RefSeq" id="WP_380839533.1">
    <property type="nucleotide sequence ID" value="NZ_JBHSFP010000005.1"/>
</dbReference>
<dbReference type="EMBL" id="JBHSFP010000005">
    <property type="protein sequence ID" value="MFC4531160.1"/>
    <property type="molecule type" value="Genomic_DNA"/>
</dbReference>
<gene>
    <name evidence="2" type="ORF">ACFO60_10335</name>
</gene>
<dbReference type="Proteomes" id="UP001596004">
    <property type="component" value="Unassembled WGS sequence"/>
</dbReference>
<evidence type="ECO:0000313" key="2">
    <source>
        <dbReference type="EMBL" id="MFC4531160.1"/>
    </source>
</evidence>
<dbReference type="InterPro" id="IPR025349">
    <property type="entry name" value="DUF4253"/>
</dbReference>